<dbReference type="Proteomes" id="UP001470230">
    <property type="component" value="Unassembled WGS sequence"/>
</dbReference>
<protein>
    <submittedName>
        <fullName evidence="2">Uncharacterized protein</fullName>
    </submittedName>
</protein>
<evidence type="ECO:0000313" key="2">
    <source>
        <dbReference type="EMBL" id="KAK8882460.1"/>
    </source>
</evidence>
<name>A0ABR2JUH7_9EUKA</name>
<keyword evidence="3" id="KW-1185">Reference proteome</keyword>
<dbReference type="InterPro" id="IPR016024">
    <property type="entry name" value="ARM-type_fold"/>
</dbReference>
<sequence>MKFFSLNYLLEIKFILLHFFLILYITLTSLYKSQLDSLSCKIENPSGYSSGNLEQIVDKLDHITFNDNFKVIDIINTSYQEYANYDISSLVTYSHLEASLAISEKNLNVSSILLFYLNLTYNLTSHAISFFTSDAFFSFIQNILLNYSDETILEYTLLIFTNLVLYSQSLCKKLLQNNALPLISNVQSDFLLVIRRKSYLLSIFLQYDLNDMTPIELQILKENLEILNSKFDYIKCYAVNGFIKALKWSTILFDFIISNNILIHLCEMLKNCISKKLRRKILTFILNVIQKDDNYLIQLIHCDFLKIIQDIVEIYEDQSSSLILDIYQNIIQSNVYHNLKLDFAFLLCFKNKGFIAKKRLIGFIFWMLQKNIKFLNDFNESQKKDVIYIVDNVADSEDIEACLVIVDLYIFIENSEIGKFLFSLLSSNEGFIHFLFENRNMSPNILYVESQINSINNLN</sequence>
<accession>A0ABR2JUH7</accession>
<dbReference type="SUPFAM" id="SSF48371">
    <property type="entry name" value="ARM repeat"/>
    <property type="match status" value="1"/>
</dbReference>
<comment type="caution">
    <text evidence="2">The sequence shown here is derived from an EMBL/GenBank/DDBJ whole genome shotgun (WGS) entry which is preliminary data.</text>
</comment>
<dbReference type="InterPro" id="IPR011989">
    <property type="entry name" value="ARM-like"/>
</dbReference>
<gene>
    <name evidence="2" type="ORF">M9Y10_045102</name>
</gene>
<keyword evidence="1" id="KW-0472">Membrane</keyword>
<keyword evidence="1" id="KW-0812">Transmembrane</keyword>
<reference evidence="2 3" key="1">
    <citation type="submission" date="2024-04" db="EMBL/GenBank/DDBJ databases">
        <title>Tritrichomonas musculus Genome.</title>
        <authorList>
            <person name="Alves-Ferreira E."/>
            <person name="Grigg M."/>
            <person name="Lorenzi H."/>
            <person name="Galac M."/>
        </authorList>
    </citation>
    <scope>NUCLEOTIDE SEQUENCE [LARGE SCALE GENOMIC DNA]</scope>
    <source>
        <strain evidence="2 3">EAF2021</strain>
    </source>
</reference>
<evidence type="ECO:0000313" key="3">
    <source>
        <dbReference type="Proteomes" id="UP001470230"/>
    </source>
</evidence>
<dbReference type="EMBL" id="JAPFFF010000009">
    <property type="protein sequence ID" value="KAK8882460.1"/>
    <property type="molecule type" value="Genomic_DNA"/>
</dbReference>
<organism evidence="2 3">
    <name type="scientific">Tritrichomonas musculus</name>
    <dbReference type="NCBI Taxonomy" id="1915356"/>
    <lineage>
        <taxon>Eukaryota</taxon>
        <taxon>Metamonada</taxon>
        <taxon>Parabasalia</taxon>
        <taxon>Tritrichomonadida</taxon>
        <taxon>Tritrichomonadidae</taxon>
        <taxon>Tritrichomonas</taxon>
    </lineage>
</organism>
<evidence type="ECO:0000256" key="1">
    <source>
        <dbReference type="SAM" id="Phobius"/>
    </source>
</evidence>
<feature type="transmembrane region" description="Helical" evidence="1">
    <location>
        <begin position="12"/>
        <end position="31"/>
    </location>
</feature>
<proteinExistence type="predicted"/>
<dbReference type="Gene3D" id="1.25.10.10">
    <property type="entry name" value="Leucine-rich Repeat Variant"/>
    <property type="match status" value="1"/>
</dbReference>
<keyword evidence="1" id="KW-1133">Transmembrane helix</keyword>